<dbReference type="InterPro" id="IPR025359">
    <property type="entry name" value="SduA_C"/>
</dbReference>
<evidence type="ECO:0000259" key="1">
    <source>
        <dbReference type="Pfam" id="PF14082"/>
    </source>
</evidence>
<proteinExistence type="predicted"/>
<evidence type="ECO:0000313" key="3">
    <source>
        <dbReference type="Proteomes" id="UP001217083"/>
    </source>
</evidence>
<evidence type="ECO:0000313" key="2">
    <source>
        <dbReference type="EMBL" id="MDF0707643.1"/>
    </source>
</evidence>
<dbReference type="Proteomes" id="UP001217083">
    <property type="component" value="Unassembled WGS sequence"/>
</dbReference>
<dbReference type="Pfam" id="PF14082">
    <property type="entry name" value="SduA_C"/>
    <property type="match status" value="1"/>
</dbReference>
<comment type="caution">
    <text evidence="2">The sequence shown here is derived from an EMBL/GenBank/DDBJ whole genome shotgun (WGS) entry which is preliminary data.</text>
</comment>
<reference evidence="2 3" key="1">
    <citation type="submission" date="2023-03" db="EMBL/GenBank/DDBJ databases">
        <title>Muricauda XX sp. nov. and Muricauda XXX sp. nov., two novel species isolated from Okinawa Trough.</title>
        <authorList>
            <person name="Cao W."/>
            <person name="Deng X."/>
        </authorList>
    </citation>
    <scope>NUCLEOTIDE SEQUENCE [LARGE SCALE GENOMIC DNA]</scope>
    <source>
        <strain evidence="2 3">81s02</strain>
    </source>
</reference>
<dbReference type="EMBL" id="JARFVA010000003">
    <property type="protein sequence ID" value="MDF0707643.1"/>
    <property type="molecule type" value="Genomic_DNA"/>
</dbReference>
<name>A0ABT5XP18_9FLAO</name>
<keyword evidence="3" id="KW-1185">Reference proteome</keyword>
<sequence length="454" mass="52985">MQNLIQKIQDLEWEELNVENNQVSIQDSEQDLLSVENGIATLNLLDRKESDEGEVTFENSYINLTRLEFPTNFDASSVLTRNLKLRHYAKFNEVFDFNNRNIECISITEDTDDYEVNGNTVSISPESITAVIQTYNEIYDDAKVYQGKFVSYKSREYQRAYFGIEKERKTLSNKGEFTFLVDRFNLSTKRKKADFLKYLNDNDLISLQDLTLKLIQKEVFGSDFLIKLNDYFIKARLEDIIKLGREVLSLKSTDLKTQRAKKIIKKVEPDGRKIKQLESVWQKYFENYLSFLIFAYREIYPKIELNVSVKKKYPDFIGINHYGGVDVIEIKTHLKKALTKDPSHDNYAFSSEMSKAIIQTINYMDALIQEKIKKKTMKADIKGKILEGNIYRPEGLIVISSYDNLVSGIKQTEAEFEKVKRDFTKLRNGLNNIRIITFDELLNMAENYKDNIVK</sequence>
<feature type="domain" description="Shedu protein SduA C-terminal" evidence="1">
    <location>
        <begin position="277"/>
        <end position="442"/>
    </location>
</feature>
<accession>A0ABT5XP18</accession>
<organism evidence="2 3">
    <name type="scientific">Flagellimonas okinawensis</name>
    <dbReference type="NCBI Taxonomy" id="3031324"/>
    <lineage>
        <taxon>Bacteria</taxon>
        <taxon>Pseudomonadati</taxon>
        <taxon>Bacteroidota</taxon>
        <taxon>Flavobacteriia</taxon>
        <taxon>Flavobacteriales</taxon>
        <taxon>Flavobacteriaceae</taxon>
        <taxon>Flagellimonas</taxon>
    </lineage>
</organism>
<gene>
    <name evidence="2" type="ORF">PY091_10485</name>
</gene>
<dbReference type="RefSeq" id="WP_275649618.1">
    <property type="nucleotide sequence ID" value="NZ_JARFVA010000003.1"/>
</dbReference>
<protein>
    <submittedName>
        <fullName evidence="2">DUF4263 domain-containing protein</fullName>
    </submittedName>
</protein>